<dbReference type="Proteomes" id="UP000238385">
    <property type="component" value="Unassembled WGS sequence"/>
</dbReference>
<dbReference type="RefSeq" id="WP_106670509.1">
    <property type="nucleotide sequence ID" value="NZ_BMFE01000003.1"/>
</dbReference>
<feature type="chain" id="PRO_5015455618" description="DUF3828 domain-containing protein" evidence="1">
    <location>
        <begin position="21"/>
        <end position="165"/>
    </location>
</feature>
<comment type="caution">
    <text evidence="2">The sequence shown here is derived from an EMBL/GenBank/DDBJ whole genome shotgun (WGS) entry which is preliminary data.</text>
</comment>
<keyword evidence="3" id="KW-1185">Reference proteome</keyword>
<name>A0A2T1KGK6_9GAMM</name>
<evidence type="ECO:0000313" key="3">
    <source>
        <dbReference type="Proteomes" id="UP000238385"/>
    </source>
</evidence>
<sequence>MKILFSIALFSFVVALTACGSSDNGSGQQDIPDDVFSEQSPLAFAQDYVKYVQDDASKEIYGQFLHSDAREKLNSGSKMLDFMYQSAPRENSVITDRDVLSEEAKITESGDKVSIRFYFDEEIDFKTVYPHSPFADEGYVIKSGQINLRKDNDRWGIIGHSLDGE</sequence>
<evidence type="ECO:0008006" key="4">
    <source>
        <dbReference type="Google" id="ProtNLM"/>
    </source>
</evidence>
<proteinExistence type="predicted"/>
<dbReference type="EMBL" id="PXNN01000006">
    <property type="protein sequence ID" value="PSF09267.1"/>
    <property type="molecule type" value="Genomic_DNA"/>
</dbReference>
<keyword evidence="1" id="KW-0732">Signal</keyword>
<accession>A0A2T1KGK6</accession>
<protein>
    <recommendedName>
        <fullName evidence="4">DUF3828 domain-containing protein</fullName>
    </recommendedName>
</protein>
<evidence type="ECO:0000256" key="1">
    <source>
        <dbReference type="SAM" id="SignalP"/>
    </source>
</evidence>
<dbReference type="PROSITE" id="PS51257">
    <property type="entry name" value="PROKAR_LIPOPROTEIN"/>
    <property type="match status" value="1"/>
</dbReference>
<organism evidence="2 3">
    <name type="scientific">Marinobacter halophilus</name>
    <dbReference type="NCBI Taxonomy" id="1323740"/>
    <lineage>
        <taxon>Bacteria</taxon>
        <taxon>Pseudomonadati</taxon>
        <taxon>Pseudomonadota</taxon>
        <taxon>Gammaproteobacteria</taxon>
        <taxon>Pseudomonadales</taxon>
        <taxon>Marinobacteraceae</taxon>
        <taxon>Marinobacter</taxon>
    </lineage>
</organism>
<dbReference type="AlphaFoldDB" id="A0A2T1KGK6"/>
<feature type="signal peptide" evidence="1">
    <location>
        <begin position="1"/>
        <end position="20"/>
    </location>
</feature>
<evidence type="ECO:0000313" key="2">
    <source>
        <dbReference type="EMBL" id="PSF09267.1"/>
    </source>
</evidence>
<gene>
    <name evidence="2" type="ORF">C7H08_04085</name>
</gene>
<reference evidence="2 3" key="1">
    <citation type="submission" date="2018-03" db="EMBL/GenBank/DDBJ databases">
        <title>Marinobacter brunus sp. nov., a marine bacterium of Gamma-proteobacteria isolated from the surface seawater of the South China Sea.</title>
        <authorList>
            <person name="Cheng H."/>
            <person name="Wu Y.-H."/>
            <person name="Xamxidin M."/>
            <person name="Xu X.-W."/>
        </authorList>
    </citation>
    <scope>NUCLEOTIDE SEQUENCE [LARGE SCALE GENOMIC DNA]</scope>
    <source>
        <strain evidence="2 3">JCM 30472</strain>
    </source>
</reference>